<keyword evidence="3" id="KW-1185">Reference proteome</keyword>
<feature type="compositionally biased region" description="Basic and acidic residues" evidence="1">
    <location>
        <begin position="168"/>
        <end position="181"/>
    </location>
</feature>
<protein>
    <submittedName>
        <fullName evidence="2">Uncharacterized protein</fullName>
    </submittedName>
</protein>
<evidence type="ECO:0000313" key="3">
    <source>
        <dbReference type="Proteomes" id="UP001056384"/>
    </source>
</evidence>
<dbReference type="AlphaFoldDB" id="A0A9Q9AP19"/>
<dbReference type="Proteomes" id="UP001056384">
    <property type="component" value="Chromosome 2"/>
</dbReference>
<feature type="region of interest" description="Disordered" evidence="1">
    <location>
        <begin position="154"/>
        <end position="181"/>
    </location>
</feature>
<evidence type="ECO:0000313" key="2">
    <source>
        <dbReference type="EMBL" id="USW49476.1"/>
    </source>
</evidence>
<proteinExistence type="predicted"/>
<feature type="compositionally biased region" description="Polar residues" evidence="1">
    <location>
        <begin position="358"/>
        <end position="372"/>
    </location>
</feature>
<sequence>MAFESARCLVEWLRDDSDSSSEDSSVDAVENHDHKVAPEALASAVPLGLDDGSSREEGIVIVISSGEESSDIENDEVLGPACEDDAIAAGPEIIHNNDEIKPPPDSTSPRHAVQPAERESAEIHGIFAAAIEELQHEDDAAFLNSYEALAFVEQQEERNRQPSLLDATSRRGDDPTAQEKDRSCEALLNATAHTAGRTGVHQAITLQRVDSAFDEVGSVNSHQHEIVHHSEEIAQAEAQSMSTTLNCRSLEQAELDRSRAAMANASGARVEQAEVRPVSEKKLPYKRQKPWAQLEGTVKEREMMASIQQATEGTGVLDAGNAAQVRRGVRAQDKHKDKVKSGRIKKVMKDRLKALTSQPDLSGRQQLLNLRSQLAEGEDLGERENAPRTTDSSGKTKLARRNKQRRRNRVNQKRAAESGA</sequence>
<feature type="region of interest" description="Disordered" evidence="1">
    <location>
        <begin position="95"/>
        <end position="119"/>
    </location>
</feature>
<name>A0A9Q9AP19_9PEZI</name>
<dbReference type="EMBL" id="CP099419">
    <property type="protein sequence ID" value="USW49476.1"/>
    <property type="molecule type" value="Genomic_DNA"/>
</dbReference>
<reference evidence="2" key="1">
    <citation type="submission" date="2022-06" db="EMBL/GenBank/DDBJ databases">
        <title>Complete genome sequences of two strains of the flax pathogen Septoria linicola.</title>
        <authorList>
            <person name="Lapalu N."/>
            <person name="Simon A."/>
            <person name="Demenou B."/>
            <person name="Paumier D."/>
            <person name="Guillot M.-P."/>
            <person name="Gout L."/>
            <person name="Valade R."/>
        </authorList>
    </citation>
    <scope>NUCLEOTIDE SEQUENCE</scope>
    <source>
        <strain evidence="2">SE15195</strain>
    </source>
</reference>
<evidence type="ECO:0000256" key="1">
    <source>
        <dbReference type="SAM" id="MobiDB-lite"/>
    </source>
</evidence>
<accession>A0A9Q9AP19</accession>
<organism evidence="2 3">
    <name type="scientific">Septoria linicola</name>
    <dbReference type="NCBI Taxonomy" id="215465"/>
    <lineage>
        <taxon>Eukaryota</taxon>
        <taxon>Fungi</taxon>
        <taxon>Dikarya</taxon>
        <taxon>Ascomycota</taxon>
        <taxon>Pezizomycotina</taxon>
        <taxon>Dothideomycetes</taxon>
        <taxon>Dothideomycetidae</taxon>
        <taxon>Mycosphaerellales</taxon>
        <taxon>Mycosphaerellaceae</taxon>
        <taxon>Septoria</taxon>
    </lineage>
</organism>
<feature type="compositionally biased region" description="Basic residues" evidence="1">
    <location>
        <begin position="397"/>
        <end position="412"/>
    </location>
</feature>
<feature type="region of interest" description="Disordered" evidence="1">
    <location>
        <begin position="358"/>
        <end position="420"/>
    </location>
</feature>
<gene>
    <name evidence="2" type="ORF">Slin15195_G027950</name>
</gene>